<dbReference type="GO" id="GO:0044027">
    <property type="term" value="P:negative regulation of gene expression via chromosomal CpG island methylation"/>
    <property type="evidence" value="ECO:0007669"/>
    <property type="project" value="TreeGrafter"/>
</dbReference>
<dbReference type="SMART" id="SM00466">
    <property type="entry name" value="SRA"/>
    <property type="match status" value="1"/>
</dbReference>
<dbReference type="Gene3D" id="2.30.280.10">
    <property type="entry name" value="SRA-YDG"/>
    <property type="match status" value="1"/>
</dbReference>
<dbReference type="PANTHER" id="PTHR14140">
    <property type="entry name" value="E3 UBIQUITIN-PROTEIN LIGASE UHRF-RELATED"/>
    <property type="match status" value="1"/>
</dbReference>
<dbReference type="EMBL" id="CBTN010000014">
    <property type="protein sequence ID" value="CDH52618.1"/>
    <property type="molecule type" value="Genomic_DNA"/>
</dbReference>
<sequence>MTDAAESPFAMKSGVIPRGDHCVLVSSYGKMKRPLALDQAQQSQSPVKGLFSRDYVGPLPSIRTGFNTDMRRFLSTVGLHKAFQTEATTTSIILTGRCEDDQDYGDWIVYTGTDLTGDVNNDEQATHDQKLEGYNLMLAKCCAAPINAKRGSHAHGYWLQGTPIRVIRGSGSVRLSGSSQRYMPYSGFRYDGIYKVVQYKPRRGIQGNIVWQFALRRCDRSPAPWTMKGYRSMMRHCPNFQHEDWEKRNQYWMFMRRVIDNLQPVITYYGEQEEAIEYGYDMLQRDQRQTIGSCSSIMGSQMIHAVYAPPRRLQNAIIADATNRRIWMRVCDEEYQQRVGIQDYLSFIEVALTQPEFQCLLCNEKHIKNSNKEYRDGLSIPLVRADSYHCMRCDYNFCKECIDATTDYDIHRCCCPNCMTLDSMKTNDMLINVFKAAHIYSFM</sequence>
<protein>
    <submittedName>
        <fullName evidence="4">E3 ubiquitin-protein ligase uhrf1</fullName>
    </submittedName>
</protein>
<feature type="domain" description="YDG" evidence="3">
    <location>
        <begin position="49"/>
        <end position="217"/>
    </location>
</feature>
<dbReference type="GO" id="GO:0016567">
    <property type="term" value="P:protein ubiquitination"/>
    <property type="evidence" value="ECO:0007669"/>
    <property type="project" value="TreeGrafter"/>
</dbReference>
<gene>
    <name evidence="4" type="ORF">LCOR_04073.1</name>
</gene>
<comment type="subcellular location">
    <subcellularLocation>
        <location evidence="2">Nucleus</location>
    </subcellularLocation>
</comment>
<keyword evidence="5" id="KW-1185">Reference proteome</keyword>
<dbReference type="PROSITE" id="PS51015">
    <property type="entry name" value="YDG"/>
    <property type="match status" value="1"/>
</dbReference>
<reference evidence="4" key="1">
    <citation type="submission" date="2013-08" db="EMBL/GenBank/DDBJ databases">
        <title>Gene expansion shapes genome architecture in the human pathogen Lichtheimia corymbifera: an evolutionary genomics analysis in the ancient terrestrial Mucorales (Mucoromycotina).</title>
        <authorList>
            <person name="Schwartze V.U."/>
            <person name="Winter S."/>
            <person name="Shelest E."/>
            <person name="Marcet-Houben M."/>
            <person name="Horn F."/>
            <person name="Wehner S."/>
            <person name="Hoffmann K."/>
            <person name="Riege K."/>
            <person name="Sammeth M."/>
            <person name="Nowrousian M."/>
            <person name="Valiante V."/>
            <person name="Linde J."/>
            <person name="Jacobsen I.D."/>
            <person name="Marz M."/>
            <person name="Brakhage A.A."/>
            <person name="Gabaldon T."/>
            <person name="Bocker S."/>
            <person name="Voigt K."/>
        </authorList>
    </citation>
    <scope>NUCLEOTIDE SEQUENCE [LARGE SCALE GENOMIC DNA]</scope>
    <source>
        <strain evidence="4">FSU 9682</strain>
    </source>
</reference>
<dbReference type="InterPro" id="IPR045134">
    <property type="entry name" value="UHRF1/2-like"/>
</dbReference>
<evidence type="ECO:0000313" key="4">
    <source>
        <dbReference type="EMBL" id="CDH52618.1"/>
    </source>
</evidence>
<dbReference type="GO" id="GO:0005634">
    <property type="term" value="C:nucleus"/>
    <property type="evidence" value="ECO:0007669"/>
    <property type="project" value="UniProtKB-SubCell"/>
</dbReference>
<evidence type="ECO:0000313" key="5">
    <source>
        <dbReference type="Proteomes" id="UP000027586"/>
    </source>
</evidence>
<dbReference type="STRING" id="1263082.A0A068RR27"/>
<proteinExistence type="predicted"/>
<dbReference type="OrthoDB" id="2270193at2759"/>
<dbReference type="GO" id="GO:0061630">
    <property type="term" value="F:ubiquitin protein ligase activity"/>
    <property type="evidence" value="ECO:0007669"/>
    <property type="project" value="TreeGrafter"/>
</dbReference>
<evidence type="ECO:0000259" key="3">
    <source>
        <dbReference type="PROSITE" id="PS51015"/>
    </source>
</evidence>
<accession>A0A068RR27</accession>
<organism evidence="4 5">
    <name type="scientific">Lichtheimia corymbifera JMRC:FSU:9682</name>
    <dbReference type="NCBI Taxonomy" id="1263082"/>
    <lineage>
        <taxon>Eukaryota</taxon>
        <taxon>Fungi</taxon>
        <taxon>Fungi incertae sedis</taxon>
        <taxon>Mucoromycota</taxon>
        <taxon>Mucoromycotina</taxon>
        <taxon>Mucoromycetes</taxon>
        <taxon>Mucorales</taxon>
        <taxon>Lichtheimiaceae</taxon>
        <taxon>Lichtheimia</taxon>
    </lineage>
</organism>
<name>A0A068RR27_9FUNG</name>
<evidence type="ECO:0000256" key="2">
    <source>
        <dbReference type="PROSITE-ProRule" id="PRU00358"/>
    </source>
</evidence>
<dbReference type="VEuPathDB" id="FungiDB:LCOR_04073.1"/>
<evidence type="ECO:0000256" key="1">
    <source>
        <dbReference type="ARBA" id="ARBA00023242"/>
    </source>
</evidence>
<comment type="caution">
    <text evidence="4">The sequence shown here is derived from an EMBL/GenBank/DDBJ whole genome shotgun (WGS) entry which is preliminary data.</text>
</comment>
<dbReference type="AlphaFoldDB" id="A0A068RR27"/>
<dbReference type="InterPro" id="IPR015947">
    <property type="entry name" value="PUA-like_sf"/>
</dbReference>
<dbReference type="PANTHER" id="PTHR14140:SF27">
    <property type="entry name" value="OS04G0289800 PROTEIN"/>
    <property type="match status" value="1"/>
</dbReference>
<keyword evidence="1 2" id="KW-0539">Nucleus</keyword>
<dbReference type="InterPro" id="IPR036987">
    <property type="entry name" value="SRA-YDG_sf"/>
</dbReference>
<dbReference type="SUPFAM" id="SSF88697">
    <property type="entry name" value="PUA domain-like"/>
    <property type="match status" value="1"/>
</dbReference>
<dbReference type="InterPro" id="IPR003105">
    <property type="entry name" value="SRA_YDG"/>
</dbReference>
<dbReference type="Pfam" id="PF02182">
    <property type="entry name" value="SAD_SRA"/>
    <property type="match status" value="1"/>
</dbReference>
<dbReference type="Proteomes" id="UP000027586">
    <property type="component" value="Unassembled WGS sequence"/>
</dbReference>